<dbReference type="GO" id="GO:0036431">
    <property type="term" value="F:dCMP kinase activity"/>
    <property type="evidence" value="ECO:0007669"/>
    <property type="project" value="InterPro"/>
</dbReference>
<keyword evidence="2 8" id="KW-0808">Transferase</keyword>
<gene>
    <name evidence="8" type="primary">cmk</name>
    <name evidence="10" type="ORF">COB21_04450</name>
</gene>
<evidence type="ECO:0000256" key="5">
    <source>
        <dbReference type="ARBA" id="ARBA00022840"/>
    </source>
</evidence>
<evidence type="ECO:0000313" key="10">
    <source>
        <dbReference type="EMBL" id="PCI76398.1"/>
    </source>
</evidence>
<keyword evidence="3 8" id="KW-0547">Nucleotide-binding</keyword>
<dbReference type="Proteomes" id="UP000218775">
    <property type="component" value="Unassembled WGS sequence"/>
</dbReference>
<dbReference type="InterPro" id="IPR027417">
    <property type="entry name" value="P-loop_NTPase"/>
</dbReference>
<evidence type="ECO:0000313" key="11">
    <source>
        <dbReference type="Proteomes" id="UP000218775"/>
    </source>
</evidence>
<evidence type="ECO:0000256" key="2">
    <source>
        <dbReference type="ARBA" id="ARBA00022679"/>
    </source>
</evidence>
<keyword evidence="8" id="KW-0963">Cytoplasm</keyword>
<evidence type="ECO:0000256" key="8">
    <source>
        <dbReference type="HAMAP-Rule" id="MF_00238"/>
    </source>
</evidence>
<evidence type="ECO:0000256" key="6">
    <source>
        <dbReference type="ARBA" id="ARBA00047615"/>
    </source>
</evidence>
<dbReference type="NCBIfam" id="TIGR00017">
    <property type="entry name" value="cmk"/>
    <property type="match status" value="1"/>
</dbReference>
<dbReference type="CDD" id="cd02020">
    <property type="entry name" value="CMPK"/>
    <property type="match status" value="1"/>
</dbReference>
<accession>A0A2A4X185</accession>
<dbReference type="EMBL" id="NVUK01000029">
    <property type="protein sequence ID" value="PCI76398.1"/>
    <property type="molecule type" value="Genomic_DNA"/>
</dbReference>
<protein>
    <recommendedName>
        <fullName evidence="8">Cytidylate kinase</fullName>
        <shortName evidence="8">CK</shortName>
        <ecNumber evidence="8">2.7.4.25</ecNumber>
    </recommendedName>
    <alternativeName>
        <fullName evidence="8">Cytidine monophosphate kinase</fullName>
        <shortName evidence="8">CMP kinase</shortName>
    </alternativeName>
</protein>
<comment type="catalytic activity">
    <reaction evidence="7 8">
        <text>CMP + ATP = CDP + ADP</text>
        <dbReference type="Rhea" id="RHEA:11600"/>
        <dbReference type="ChEBI" id="CHEBI:30616"/>
        <dbReference type="ChEBI" id="CHEBI:58069"/>
        <dbReference type="ChEBI" id="CHEBI:60377"/>
        <dbReference type="ChEBI" id="CHEBI:456216"/>
        <dbReference type="EC" id="2.7.4.25"/>
    </reaction>
</comment>
<dbReference type="EC" id="2.7.4.25" evidence="8"/>
<feature type="domain" description="Cytidylate kinase" evidence="9">
    <location>
        <begin position="3"/>
        <end position="219"/>
    </location>
</feature>
<keyword evidence="5 8" id="KW-0067">ATP-binding</keyword>
<keyword evidence="4 8" id="KW-0418">Kinase</keyword>
<comment type="similarity">
    <text evidence="1 8">Belongs to the cytidylate kinase family. Type 1 subfamily.</text>
</comment>
<comment type="caution">
    <text evidence="10">The sequence shown here is derived from an EMBL/GenBank/DDBJ whole genome shotgun (WGS) entry which is preliminary data.</text>
</comment>
<dbReference type="GO" id="GO:0005524">
    <property type="term" value="F:ATP binding"/>
    <property type="evidence" value="ECO:0007669"/>
    <property type="project" value="UniProtKB-UniRule"/>
</dbReference>
<dbReference type="HAMAP" id="MF_00238">
    <property type="entry name" value="Cytidyl_kinase_type1"/>
    <property type="match status" value="1"/>
</dbReference>
<dbReference type="GO" id="GO:0005737">
    <property type="term" value="C:cytoplasm"/>
    <property type="evidence" value="ECO:0007669"/>
    <property type="project" value="UniProtKB-SubCell"/>
</dbReference>
<proteinExistence type="inferred from homology"/>
<dbReference type="Gene3D" id="3.40.50.300">
    <property type="entry name" value="P-loop containing nucleotide triphosphate hydrolases"/>
    <property type="match status" value="1"/>
</dbReference>
<evidence type="ECO:0000256" key="7">
    <source>
        <dbReference type="ARBA" id="ARBA00048478"/>
    </source>
</evidence>
<evidence type="ECO:0000256" key="1">
    <source>
        <dbReference type="ARBA" id="ARBA00009427"/>
    </source>
</evidence>
<reference evidence="11" key="1">
    <citation type="submission" date="2017-08" db="EMBL/GenBank/DDBJ databases">
        <title>A dynamic microbial community with high functional redundancy inhabits the cold, oxic subseafloor aquifer.</title>
        <authorList>
            <person name="Tully B.J."/>
            <person name="Wheat C.G."/>
            <person name="Glazer B.T."/>
            <person name="Huber J.A."/>
        </authorList>
    </citation>
    <scope>NUCLEOTIDE SEQUENCE [LARGE SCALE GENOMIC DNA]</scope>
</reference>
<dbReference type="InterPro" id="IPR011994">
    <property type="entry name" value="Cytidylate_kinase_dom"/>
</dbReference>
<dbReference type="SUPFAM" id="SSF52540">
    <property type="entry name" value="P-loop containing nucleoside triphosphate hydrolases"/>
    <property type="match status" value="1"/>
</dbReference>
<organism evidence="10 11">
    <name type="scientific">Aerophobetes bacterium</name>
    <dbReference type="NCBI Taxonomy" id="2030807"/>
    <lineage>
        <taxon>Bacteria</taxon>
        <taxon>Candidatus Aerophobota</taxon>
    </lineage>
</organism>
<feature type="binding site" evidence="8">
    <location>
        <begin position="7"/>
        <end position="15"/>
    </location>
    <ligand>
        <name>ATP</name>
        <dbReference type="ChEBI" id="CHEBI:30616"/>
    </ligand>
</feature>
<dbReference type="Pfam" id="PF02224">
    <property type="entry name" value="Cytidylate_kin"/>
    <property type="match status" value="1"/>
</dbReference>
<comment type="catalytic activity">
    <reaction evidence="6 8">
        <text>dCMP + ATP = dCDP + ADP</text>
        <dbReference type="Rhea" id="RHEA:25094"/>
        <dbReference type="ChEBI" id="CHEBI:30616"/>
        <dbReference type="ChEBI" id="CHEBI:57566"/>
        <dbReference type="ChEBI" id="CHEBI:58593"/>
        <dbReference type="ChEBI" id="CHEBI:456216"/>
        <dbReference type="EC" id="2.7.4.25"/>
    </reaction>
</comment>
<evidence type="ECO:0000256" key="3">
    <source>
        <dbReference type="ARBA" id="ARBA00022741"/>
    </source>
</evidence>
<dbReference type="InterPro" id="IPR003136">
    <property type="entry name" value="Cytidylate_kin"/>
</dbReference>
<comment type="subcellular location">
    <subcellularLocation>
        <location evidence="8">Cytoplasm</location>
    </subcellularLocation>
</comment>
<name>A0A2A4X185_UNCAE</name>
<dbReference type="GO" id="GO:0036430">
    <property type="term" value="F:CMP kinase activity"/>
    <property type="evidence" value="ECO:0007669"/>
    <property type="project" value="RHEA"/>
</dbReference>
<dbReference type="GO" id="GO:0006220">
    <property type="term" value="P:pyrimidine nucleotide metabolic process"/>
    <property type="evidence" value="ECO:0007669"/>
    <property type="project" value="UniProtKB-UniRule"/>
</dbReference>
<evidence type="ECO:0000259" key="9">
    <source>
        <dbReference type="Pfam" id="PF02224"/>
    </source>
</evidence>
<sequence>MIITIDGPAGTGKTTVAKLLSKQLHIIYFDTGALYRAFTWFYFQKLNNKDINEQALSVALDQFDLKIECSQGVDAFKYVVLGQDVTMLIRSIEVTEQVSDIAAVRSVRSALIPFQRSFAENNAIVVEGRDTGSVIFPKAEYKFFLTASLKVRAGRRFAEYQGKNIECTLEQIESSIAKRDHIDSNREVAPLICPDSAYVVKTDDKVAEKVAEEMFNIVKGKI</sequence>
<evidence type="ECO:0000256" key="4">
    <source>
        <dbReference type="ARBA" id="ARBA00022777"/>
    </source>
</evidence>
<dbReference type="AlphaFoldDB" id="A0A2A4X185"/>